<protein>
    <recommendedName>
        <fullName evidence="4">HTH cro/C1-type domain-containing protein</fullName>
    </recommendedName>
</protein>
<dbReference type="InterPro" id="IPR001387">
    <property type="entry name" value="Cro/C1-type_HTH"/>
</dbReference>
<feature type="region of interest" description="Disordered" evidence="1">
    <location>
        <begin position="448"/>
        <end position="483"/>
    </location>
</feature>
<dbReference type="Proteomes" id="UP001501470">
    <property type="component" value="Unassembled WGS sequence"/>
</dbReference>
<organism evidence="2 3">
    <name type="scientific">Dactylosporangium maewongense</name>
    <dbReference type="NCBI Taxonomy" id="634393"/>
    <lineage>
        <taxon>Bacteria</taxon>
        <taxon>Bacillati</taxon>
        <taxon>Actinomycetota</taxon>
        <taxon>Actinomycetes</taxon>
        <taxon>Micromonosporales</taxon>
        <taxon>Micromonosporaceae</taxon>
        <taxon>Dactylosporangium</taxon>
    </lineage>
</organism>
<dbReference type="InterPro" id="IPR010982">
    <property type="entry name" value="Lambda_DNA-bd_dom_sf"/>
</dbReference>
<dbReference type="EMBL" id="BAAAQD010000014">
    <property type="protein sequence ID" value="GAA1538530.1"/>
    <property type="molecule type" value="Genomic_DNA"/>
</dbReference>
<dbReference type="RefSeq" id="WP_344506316.1">
    <property type="nucleotide sequence ID" value="NZ_BAAAQD010000014.1"/>
</dbReference>
<evidence type="ECO:0000313" key="2">
    <source>
        <dbReference type="EMBL" id="GAA1538530.1"/>
    </source>
</evidence>
<dbReference type="Gene3D" id="1.10.260.40">
    <property type="entry name" value="lambda repressor-like DNA-binding domains"/>
    <property type="match status" value="1"/>
</dbReference>
<feature type="region of interest" description="Disordered" evidence="1">
    <location>
        <begin position="105"/>
        <end position="157"/>
    </location>
</feature>
<evidence type="ECO:0008006" key="4">
    <source>
        <dbReference type="Google" id="ProtNLM"/>
    </source>
</evidence>
<dbReference type="CDD" id="cd00093">
    <property type="entry name" value="HTH_XRE"/>
    <property type="match status" value="1"/>
</dbReference>
<comment type="caution">
    <text evidence="2">The sequence shown here is derived from an EMBL/GenBank/DDBJ whole genome shotgun (WGS) entry which is preliminary data.</text>
</comment>
<reference evidence="3" key="1">
    <citation type="journal article" date="2019" name="Int. J. Syst. Evol. Microbiol.">
        <title>The Global Catalogue of Microorganisms (GCM) 10K type strain sequencing project: providing services to taxonomists for standard genome sequencing and annotation.</title>
        <authorList>
            <consortium name="The Broad Institute Genomics Platform"/>
            <consortium name="The Broad Institute Genome Sequencing Center for Infectious Disease"/>
            <person name="Wu L."/>
            <person name="Ma J."/>
        </authorList>
    </citation>
    <scope>NUCLEOTIDE SEQUENCE [LARGE SCALE GENOMIC DNA]</scope>
    <source>
        <strain evidence="3">JCM 15933</strain>
    </source>
</reference>
<sequence>MSQRIDPPAHPGETLGVLLTRLRQAQGKSQVRLAGLLCAASGLPTLTRHEISRWEREERIPSRVWLCWLALVLDTSLDDLERAAAHTRRRREPTMTAPTISTVTATIRPAPRPPGPAPAGASTDRVTPPGSVPRGLPTHGAGPGTGLGTGTARPSEVDDVGGRIAGLRRMDDLVAGPELVALVLAGLRSAVRATGAGCGPPAAAAELVQLHAWVAADAGRPVPDGAVRGGVRAAVAGGDRALAGHLLGCVAQAAGERGDARAAVRAAVAAERVAGACDPATATVLALRAAFAAAAAGDRRSCDGALAAADRAHARRGSAVEPPWLYWLDDAHVEALAGLCLTAAGRPAAALPRLGAALRGPGVRFRAAGLVSAALARAHLSGGDLDAACTAAAETLLTCAESGSFRVLRQLRSLETALHAAAGRGRRPASLVVYTELAESAAGCLPGAAPPPARQGHARTGSFAAPAVARAGGPDQLQGRVAS</sequence>
<evidence type="ECO:0000313" key="3">
    <source>
        <dbReference type="Proteomes" id="UP001501470"/>
    </source>
</evidence>
<dbReference type="SUPFAM" id="SSF47413">
    <property type="entry name" value="lambda repressor-like DNA-binding domains"/>
    <property type="match status" value="1"/>
</dbReference>
<accession>A0ABP4MBL1</accession>
<gene>
    <name evidence="2" type="ORF">GCM10009827_067130</name>
</gene>
<name>A0ABP4MBL1_9ACTN</name>
<evidence type="ECO:0000256" key="1">
    <source>
        <dbReference type="SAM" id="MobiDB-lite"/>
    </source>
</evidence>
<proteinExistence type="predicted"/>
<keyword evidence="3" id="KW-1185">Reference proteome</keyword>